<reference evidence="2" key="1">
    <citation type="submission" date="2014-01" db="EMBL/GenBank/DDBJ databases">
        <authorList>
            <person name="Brown-Elliot B."/>
            <person name="Wallace R."/>
            <person name="Lenaerts A."/>
            <person name="Ordway D."/>
            <person name="DeGroote M.A."/>
            <person name="Parker T."/>
            <person name="Sizemore C."/>
            <person name="Tallon L.J."/>
            <person name="Sadzewicz L.K."/>
            <person name="Sengamalay N."/>
            <person name="Fraser C.M."/>
            <person name="Hine E."/>
            <person name="Shefchek K.A."/>
            <person name="Das S.P."/>
            <person name="Tettelin H."/>
        </authorList>
    </citation>
    <scope>NUCLEOTIDE SEQUENCE [LARGE SCALE GENOMIC DNA]</scope>
    <source>
        <strain evidence="2">4042</strain>
    </source>
</reference>
<comment type="caution">
    <text evidence="2">The sequence shown here is derived from an EMBL/GenBank/DDBJ whole genome shotgun (WGS) entry which is preliminary data.</text>
</comment>
<name>X7YS46_MYCXE</name>
<accession>X7YS46</accession>
<evidence type="ECO:0000256" key="1">
    <source>
        <dbReference type="SAM" id="MobiDB-lite"/>
    </source>
</evidence>
<gene>
    <name evidence="2" type="ORF">I553_3710</name>
</gene>
<dbReference type="AlphaFoldDB" id="X7YS46"/>
<protein>
    <submittedName>
        <fullName evidence="2">Uncharacterized protein</fullName>
    </submittedName>
</protein>
<evidence type="ECO:0000313" key="2">
    <source>
        <dbReference type="EMBL" id="EUA09626.1"/>
    </source>
</evidence>
<proteinExistence type="predicted"/>
<sequence>MDLAGVPRHHHPGPADPHQRRNPDRGPGALPHHHPAVDAPVSRLGPLYGVQQAMWRQFRVGYVPPLAPIPWAPLADHDPAIAFGPTGPMIGFVVGPREKATAHLPLAGP</sequence>
<feature type="region of interest" description="Disordered" evidence="1">
    <location>
        <begin position="1"/>
        <end position="41"/>
    </location>
</feature>
<dbReference type="EMBL" id="JAOB01000089">
    <property type="protein sequence ID" value="EUA09626.1"/>
    <property type="molecule type" value="Genomic_DNA"/>
</dbReference>
<organism evidence="2">
    <name type="scientific">Mycobacterium xenopi 4042</name>
    <dbReference type="NCBI Taxonomy" id="1299334"/>
    <lineage>
        <taxon>Bacteria</taxon>
        <taxon>Bacillati</taxon>
        <taxon>Actinomycetota</taxon>
        <taxon>Actinomycetes</taxon>
        <taxon>Mycobacteriales</taxon>
        <taxon>Mycobacteriaceae</taxon>
        <taxon>Mycobacterium</taxon>
    </lineage>
</organism>
<dbReference type="PATRIC" id="fig|1299334.3.peg.9147"/>